<dbReference type="PANTHER" id="PTHR12526">
    <property type="entry name" value="GLYCOSYLTRANSFERASE"/>
    <property type="match status" value="1"/>
</dbReference>
<evidence type="ECO:0000313" key="3">
    <source>
        <dbReference type="Proteomes" id="UP000321440"/>
    </source>
</evidence>
<dbReference type="Pfam" id="PF00534">
    <property type="entry name" value="Glycos_transf_1"/>
    <property type="match status" value="1"/>
</dbReference>
<protein>
    <submittedName>
        <fullName evidence="2">Glycosyl transferase</fullName>
    </submittedName>
</protein>
<dbReference type="SUPFAM" id="SSF53756">
    <property type="entry name" value="UDP-Glycosyltransferase/glycogen phosphorylase"/>
    <property type="match status" value="1"/>
</dbReference>
<dbReference type="RefSeq" id="WP_170236094.1">
    <property type="nucleotide sequence ID" value="NZ_BJYA01000017.1"/>
</dbReference>
<accession>A0A511W6F2</accession>
<proteinExistence type="predicted"/>
<comment type="caution">
    <text evidence="2">The sequence shown here is derived from an EMBL/GenBank/DDBJ whole genome shotgun (WGS) entry which is preliminary data.</text>
</comment>
<evidence type="ECO:0000313" key="2">
    <source>
        <dbReference type="EMBL" id="GEN46666.1"/>
    </source>
</evidence>
<keyword evidence="3" id="KW-1185">Reference proteome</keyword>
<dbReference type="EMBL" id="BJYA01000017">
    <property type="protein sequence ID" value="GEN46666.1"/>
    <property type="molecule type" value="Genomic_DNA"/>
</dbReference>
<gene>
    <name evidence="2" type="ORF">AHA02nite_24420</name>
</gene>
<dbReference type="PANTHER" id="PTHR12526:SF630">
    <property type="entry name" value="GLYCOSYLTRANSFERASE"/>
    <property type="match status" value="1"/>
</dbReference>
<keyword evidence="2" id="KW-0808">Transferase</keyword>
<dbReference type="CDD" id="cd03811">
    <property type="entry name" value="GT4_GT28_WabH-like"/>
    <property type="match status" value="1"/>
</dbReference>
<dbReference type="Gene3D" id="3.40.50.2000">
    <property type="entry name" value="Glycogen Phosphorylase B"/>
    <property type="match status" value="2"/>
</dbReference>
<dbReference type="GO" id="GO:0016757">
    <property type="term" value="F:glycosyltransferase activity"/>
    <property type="evidence" value="ECO:0007669"/>
    <property type="project" value="InterPro"/>
</dbReference>
<name>A0A511W6F2_9BACI</name>
<dbReference type="AlphaFoldDB" id="A0A511W6F2"/>
<dbReference type="Proteomes" id="UP000321440">
    <property type="component" value="Unassembled WGS sequence"/>
</dbReference>
<organism evidence="2 3">
    <name type="scientific">Alkalibacillus haloalkaliphilus</name>
    <dbReference type="NCBI Taxonomy" id="94136"/>
    <lineage>
        <taxon>Bacteria</taxon>
        <taxon>Bacillati</taxon>
        <taxon>Bacillota</taxon>
        <taxon>Bacilli</taxon>
        <taxon>Bacillales</taxon>
        <taxon>Bacillaceae</taxon>
        <taxon>Alkalibacillus</taxon>
    </lineage>
</organism>
<evidence type="ECO:0000259" key="1">
    <source>
        <dbReference type="Pfam" id="PF00534"/>
    </source>
</evidence>
<feature type="domain" description="Glycosyl transferase family 1" evidence="1">
    <location>
        <begin position="228"/>
        <end position="378"/>
    </location>
</feature>
<reference evidence="2 3" key="1">
    <citation type="submission" date="2019-07" db="EMBL/GenBank/DDBJ databases">
        <title>Whole genome shotgun sequence of Alkalibacillus haloalkaliphilus NBRC 103110.</title>
        <authorList>
            <person name="Hosoyama A."/>
            <person name="Uohara A."/>
            <person name="Ohji S."/>
            <person name="Ichikawa N."/>
        </authorList>
    </citation>
    <scope>NUCLEOTIDE SEQUENCE [LARGE SCALE GENOMIC DNA]</scope>
    <source>
        <strain evidence="2 3">NBRC 103110</strain>
    </source>
</reference>
<dbReference type="InterPro" id="IPR001296">
    <property type="entry name" value="Glyco_trans_1"/>
</dbReference>
<sequence>MKKVLFVVSNFNIGGPQKSLLNLINSMDREKYSVDILSLYGKGQLHDYLPEDVNIVEPDINHYLLTLPNPGLSFLKFLPRVNNFSAYKNLYRYIKGAIKGKFISSMNYSRQEYWLKYSKDLPRLNKSYDVAIGVSGGHSIMYVVDCVEAEKKIGWIRTDYRVLKRNATIDKVYFDKLDKIICVSHICRDILTETFPSVISNTEVMYNLLPTSLNVDAVDDNYLNYSGFKILTISRLDPNKGLELGVAAVKDLLEKGVKVKWFILGTGSYYKKIQKLIKYYNLDDDIILLGFKLDTISYLRYCDLYFHPSKFEGKSNAIDEAKYCCKPIVTTNFPTVKEQVKDNYSGLVANFDSTGISEKIEQVVRDKNVRSALVSNLRSEIKSEDESDKLNKFYNIIN</sequence>